<name>A0A6J5QV75_9CAUD</name>
<accession>A0A6J5QV75</accession>
<dbReference type="EMBL" id="LR796751">
    <property type="protein sequence ID" value="CAB4163296.1"/>
    <property type="molecule type" value="Genomic_DNA"/>
</dbReference>
<evidence type="ECO:0000313" key="5">
    <source>
        <dbReference type="EMBL" id="CAB4186476.1"/>
    </source>
</evidence>
<protein>
    <submittedName>
        <fullName evidence="5">Uncharacterized protein</fullName>
    </submittedName>
</protein>
<sequence>MTLSPAVGCLAVCPRLFGGPPERMFCLRRDTPDKRLFRFPAVASPARVSFNYSWPSAIVFALALLTLLLGSAGGFTL</sequence>
<dbReference type="EMBL" id="LR796930">
    <property type="protein sequence ID" value="CAB4175961.1"/>
    <property type="molecule type" value="Genomic_DNA"/>
</dbReference>
<proteinExistence type="predicted"/>
<organism evidence="5">
    <name type="scientific">uncultured Caudovirales phage</name>
    <dbReference type="NCBI Taxonomy" id="2100421"/>
    <lineage>
        <taxon>Viruses</taxon>
        <taxon>Duplodnaviria</taxon>
        <taxon>Heunggongvirae</taxon>
        <taxon>Uroviricota</taxon>
        <taxon>Caudoviricetes</taxon>
        <taxon>Peduoviridae</taxon>
        <taxon>Maltschvirus</taxon>
        <taxon>Maltschvirus maltsch</taxon>
    </lineage>
</organism>
<reference evidence="5" key="1">
    <citation type="submission" date="2020-05" db="EMBL/GenBank/DDBJ databases">
        <authorList>
            <person name="Chiriac C."/>
            <person name="Salcher M."/>
            <person name="Ghai R."/>
            <person name="Kavagutti S V."/>
        </authorList>
    </citation>
    <scope>NUCLEOTIDE SEQUENCE</scope>
</reference>
<dbReference type="EMBL" id="LR796463">
    <property type="protein sequence ID" value="CAB4146245.1"/>
    <property type="molecule type" value="Genomic_DNA"/>
</dbReference>
<gene>
    <name evidence="5" type="ORF">UFOVP1147_23</name>
    <name evidence="2" type="ORF">UFOVP484_50</name>
    <name evidence="3" type="ORF">UFOVP808_8</name>
    <name evidence="4" type="ORF">UFOVP994_19</name>
</gene>
<evidence type="ECO:0000313" key="3">
    <source>
        <dbReference type="EMBL" id="CAB4163296.1"/>
    </source>
</evidence>
<keyword evidence="1" id="KW-0812">Transmembrane</keyword>
<keyword evidence="1" id="KW-1133">Transmembrane helix</keyword>
<dbReference type="EMBL" id="LR797096">
    <property type="protein sequence ID" value="CAB4186476.1"/>
    <property type="molecule type" value="Genomic_DNA"/>
</dbReference>
<keyword evidence="1" id="KW-0472">Membrane</keyword>
<evidence type="ECO:0000313" key="2">
    <source>
        <dbReference type="EMBL" id="CAB4146245.1"/>
    </source>
</evidence>
<evidence type="ECO:0000313" key="4">
    <source>
        <dbReference type="EMBL" id="CAB4175961.1"/>
    </source>
</evidence>
<feature type="transmembrane region" description="Helical" evidence="1">
    <location>
        <begin position="54"/>
        <end position="75"/>
    </location>
</feature>
<evidence type="ECO:0000256" key="1">
    <source>
        <dbReference type="SAM" id="Phobius"/>
    </source>
</evidence>